<evidence type="ECO:0000313" key="1">
    <source>
        <dbReference type="EMBL" id="KAJ2793878.1"/>
    </source>
</evidence>
<feature type="non-terminal residue" evidence="1">
    <location>
        <position position="384"/>
    </location>
</feature>
<organism evidence="1 2">
    <name type="scientific">Coemansia helicoidea</name>
    <dbReference type="NCBI Taxonomy" id="1286919"/>
    <lineage>
        <taxon>Eukaryota</taxon>
        <taxon>Fungi</taxon>
        <taxon>Fungi incertae sedis</taxon>
        <taxon>Zoopagomycota</taxon>
        <taxon>Kickxellomycotina</taxon>
        <taxon>Kickxellomycetes</taxon>
        <taxon>Kickxellales</taxon>
        <taxon>Kickxellaceae</taxon>
        <taxon>Coemansia</taxon>
    </lineage>
</organism>
<name>A0ACC1KRS2_9FUNG</name>
<keyword evidence="2" id="KW-1185">Reference proteome</keyword>
<accession>A0ACC1KRS2</accession>
<comment type="caution">
    <text evidence="1">The sequence shown here is derived from an EMBL/GenBank/DDBJ whole genome shotgun (WGS) entry which is preliminary data.</text>
</comment>
<proteinExistence type="predicted"/>
<reference evidence="1" key="1">
    <citation type="submission" date="2022-07" db="EMBL/GenBank/DDBJ databases">
        <title>Phylogenomic reconstructions and comparative analyses of Kickxellomycotina fungi.</title>
        <authorList>
            <person name="Reynolds N.K."/>
            <person name="Stajich J.E."/>
            <person name="Barry K."/>
            <person name="Grigoriev I.V."/>
            <person name="Crous P."/>
            <person name="Smith M.E."/>
        </authorList>
    </citation>
    <scope>NUCLEOTIDE SEQUENCE</scope>
    <source>
        <strain evidence="1">BCRC 34780</strain>
    </source>
</reference>
<dbReference type="Proteomes" id="UP001140087">
    <property type="component" value="Unassembled WGS sequence"/>
</dbReference>
<sequence length="384" mass="41391">MPRPRGGRSADGDDSGSGIRDGYESPTLQVDVDQATEGDAIGVVTRSMARRMKEQEVPPVATSASKALPIPIPRMPSTADSVGTAATIATPLSRGVSATSLDDEPPAPPPPPADDADNYGSPENHYRHVRRSPKFNYDRFIPARSPDPGIDLRRHEASHRASSPVFSRTANQIEYQAQVEEANRTYNALLRSELLNDRSAADDFTPGRRLRSSSPPPARPTSRRDRFGLSSSPNQLPSLVPWSGGVGGNGLGSSSSHPPTTPPGSPPRAPPVFMYRSPRKTSLNSPSSMPALGPANARSLFGRASPVHEVYQQSPLAKDSQRILSPRPAPQRIAKDPVKVLDAPGIRDDYYLNLIDWSSTNRVAVALNSDVFVWDAESSRTSKL</sequence>
<protein>
    <submittedName>
        <fullName evidence="1">Substrate-specific activator of APC-dependent proteolysis</fullName>
    </submittedName>
</protein>
<dbReference type="EMBL" id="JANBUN010002711">
    <property type="protein sequence ID" value="KAJ2793878.1"/>
    <property type="molecule type" value="Genomic_DNA"/>
</dbReference>
<gene>
    <name evidence="1" type="primary">CDH1</name>
    <name evidence="1" type="ORF">H4R21_005722</name>
</gene>
<evidence type="ECO:0000313" key="2">
    <source>
        <dbReference type="Proteomes" id="UP001140087"/>
    </source>
</evidence>